<gene>
    <name evidence="4" type="ORF">SAMN05660349_02603</name>
</gene>
<dbReference type="Gene3D" id="3.40.50.1820">
    <property type="entry name" value="alpha/beta hydrolase"/>
    <property type="match status" value="1"/>
</dbReference>
<name>A0A1T5DTD3_9BACT</name>
<accession>A0A1T5DTD3</accession>
<dbReference type="PANTHER" id="PTHR43037:SF1">
    <property type="entry name" value="BLL1128 PROTEIN"/>
    <property type="match status" value="1"/>
</dbReference>
<proteinExistence type="predicted"/>
<reference evidence="5" key="1">
    <citation type="submission" date="2017-02" db="EMBL/GenBank/DDBJ databases">
        <authorList>
            <person name="Varghese N."/>
            <person name="Submissions S."/>
        </authorList>
    </citation>
    <scope>NUCLEOTIDE SEQUENCE [LARGE SCALE GENOMIC DNA]</scope>
    <source>
        <strain evidence="5">DSM 24967</strain>
    </source>
</reference>
<dbReference type="Pfam" id="PF02230">
    <property type="entry name" value="Abhydrolase_2"/>
    <property type="match status" value="1"/>
</dbReference>
<protein>
    <submittedName>
        <fullName evidence="4">Phospholipase/Carboxylesterase</fullName>
    </submittedName>
</protein>
<evidence type="ECO:0000256" key="2">
    <source>
        <dbReference type="SAM" id="SignalP"/>
    </source>
</evidence>
<dbReference type="GO" id="GO:0016787">
    <property type="term" value="F:hydrolase activity"/>
    <property type="evidence" value="ECO:0007669"/>
    <property type="project" value="InterPro"/>
</dbReference>
<keyword evidence="1 2" id="KW-0732">Signal</keyword>
<dbReference type="AlphaFoldDB" id="A0A1T5DTD3"/>
<evidence type="ECO:0000256" key="1">
    <source>
        <dbReference type="ARBA" id="ARBA00022729"/>
    </source>
</evidence>
<evidence type="ECO:0000313" key="5">
    <source>
        <dbReference type="Proteomes" id="UP000190852"/>
    </source>
</evidence>
<feature type="chain" id="PRO_5013205162" evidence="2">
    <location>
        <begin position="22"/>
        <end position="270"/>
    </location>
</feature>
<dbReference type="PANTHER" id="PTHR43037">
    <property type="entry name" value="UNNAMED PRODUCT-RELATED"/>
    <property type="match status" value="1"/>
</dbReference>
<dbReference type="RefSeq" id="WP_079684030.1">
    <property type="nucleotide sequence ID" value="NZ_FUYQ01000021.1"/>
</dbReference>
<dbReference type="InterPro" id="IPR029058">
    <property type="entry name" value="AB_hydrolase_fold"/>
</dbReference>
<sequence length="270" mass="30397">MRILKCIAFCICLMGALQATAGDKLSFLKKQFTTQNGYKLNYRVLLPADYCPEQKYPVILFLHGAGERGNDNEKQLVHGWDLFTNLQNRADYPAIVLAPQCPEQPDVPTKNYWVAIKRPVTPQERMFRTFPANAPITEPLAAVKELLDSYIAKGVVDTKRIYVTGLSMGGMGTFDLVCRYPNLFAAAVPICGAVNTDRLARYKGKTPFRLFHGADDDVVLPKFSQEAYKTLKSIGAEVQYTEYPGVNHGSWVPAFKEPDFLSWMFKQVKK</sequence>
<feature type="domain" description="Phospholipase/carboxylesterase/thioesterase" evidence="3">
    <location>
        <begin position="55"/>
        <end position="253"/>
    </location>
</feature>
<feature type="signal peptide" evidence="2">
    <location>
        <begin position="1"/>
        <end position="21"/>
    </location>
</feature>
<evidence type="ECO:0000259" key="3">
    <source>
        <dbReference type="Pfam" id="PF02230"/>
    </source>
</evidence>
<evidence type="ECO:0000313" key="4">
    <source>
        <dbReference type="EMBL" id="SKB75047.1"/>
    </source>
</evidence>
<organism evidence="4 5">
    <name type="scientific">Parabacteroides chartae</name>
    <dbReference type="NCBI Taxonomy" id="1037355"/>
    <lineage>
        <taxon>Bacteria</taxon>
        <taxon>Pseudomonadati</taxon>
        <taxon>Bacteroidota</taxon>
        <taxon>Bacteroidia</taxon>
        <taxon>Bacteroidales</taxon>
        <taxon>Tannerellaceae</taxon>
        <taxon>Parabacteroides</taxon>
    </lineage>
</organism>
<keyword evidence="5" id="KW-1185">Reference proteome</keyword>
<dbReference type="SUPFAM" id="SSF53474">
    <property type="entry name" value="alpha/beta-Hydrolases"/>
    <property type="match status" value="1"/>
</dbReference>
<dbReference type="EMBL" id="FUYQ01000021">
    <property type="protein sequence ID" value="SKB75047.1"/>
    <property type="molecule type" value="Genomic_DNA"/>
</dbReference>
<dbReference type="InterPro" id="IPR050955">
    <property type="entry name" value="Plant_Biomass_Hydrol_Est"/>
</dbReference>
<dbReference type="InterPro" id="IPR003140">
    <property type="entry name" value="PLipase/COase/thioEstase"/>
</dbReference>
<dbReference type="Proteomes" id="UP000190852">
    <property type="component" value="Unassembled WGS sequence"/>
</dbReference>